<evidence type="ECO:0000256" key="2">
    <source>
        <dbReference type="SAM" id="Phobius"/>
    </source>
</evidence>
<keyword evidence="2" id="KW-0812">Transmembrane</keyword>
<keyword evidence="2" id="KW-0472">Membrane</keyword>
<comment type="caution">
    <text evidence="3">The sequence shown here is derived from an EMBL/GenBank/DDBJ whole genome shotgun (WGS) entry which is preliminary data.</text>
</comment>
<accession>A0A392R219</accession>
<dbReference type="Proteomes" id="UP000265520">
    <property type="component" value="Unassembled WGS sequence"/>
</dbReference>
<organism evidence="3 4">
    <name type="scientific">Trifolium medium</name>
    <dbReference type="NCBI Taxonomy" id="97028"/>
    <lineage>
        <taxon>Eukaryota</taxon>
        <taxon>Viridiplantae</taxon>
        <taxon>Streptophyta</taxon>
        <taxon>Embryophyta</taxon>
        <taxon>Tracheophyta</taxon>
        <taxon>Spermatophyta</taxon>
        <taxon>Magnoliopsida</taxon>
        <taxon>eudicotyledons</taxon>
        <taxon>Gunneridae</taxon>
        <taxon>Pentapetalae</taxon>
        <taxon>rosids</taxon>
        <taxon>fabids</taxon>
        <taxon>Fabales</taxon>
        <taxon>Fabaceae</taxon>
        <taxon>Papilionoideae</taxon>
        <taxon>50 kb inversion clade</taxon>
        <taxon>NPAAA clade</taxon>
        <taxon>Hologalegina</taxon>
        <taxon>IRL clade</taxon>
        <taxon>Trifolieae</taxon>
        <taxon>Trifolium</taxon>
    </lineage>
</organism>
<evidence type="ECO:0000313" key="4">
    <source>
        <dbReference type="Proteomes" id="UP000265520"/>
    </source>
</evidence>
<evidence type="ECO:0000256" key="1">
    <source>
        <dbReference type="SAM" id="MobiDB-lite"/>
    </source>
</evidence>
<protein>
    <recommendedName>
        <fullName evidence="5">Transmembrane protein</fullName>
    </recommendedName>
</protein>
<dbReference type="AlphaFoldDB" id="A0A392R219"/>
<feature type="region of interest" description="Disordered" evidence="1">
    <location>
        <begin position="70"/>
        <end position="100"/>
    </location>
</feature>
<evidence type="ECO:0000313" key="3">
    <source>
        <dbReference type="EMBL" id="MCI30297.1"/>
    </source>
</evidence>
<keyword evidence="2" id="KW-1133">Transmembrane helix</keyword>
<proteinExistence type="predicted"/>
<sequence>MKRINSPEIDSSAVTMKRFQLGAMSGGFGSGGATASRPEFDGSGTGGASNTIVFFFVLIVAALAYPPPSTKTLKSGGLADSSRRGKTSGGSGGSSRATTCSIPRCTSLILTLAPL</sequence>
<feature type="transmembrane region" description="Helical" evidence="2">
    <location>
        <begin position="47"/>
        <end position="65"/>
    </location>
</feature>
<name>A0A392R219_9FABA</name>
<dbReference type="EMBL" id="LXQA010178529">
    <property type="protein sequence ID" value="MCI30297.1"/>
    <property type="molecule type" value="Genomic_DNA"/>
</dbReference>
<evidence type="ECO:0008006" key="5">
    <source>
        <dbReference type="Google" id="ProtNLM"/>
    </source>
</evidence>
<keyword evidence="4" id="KW-1185">Reference proteome</keyword>
<reference evidence="3 4" key="1">
    <citation type="journal article" date="2018" name="Front. Plant Sci.">
        <title>Red Clover (Trifolium pratense) and Zigzag Clover (T. medium) - A Picture of Genomic Similarities and Differences.</title>
        <authorList>
            <person name="Dluhosova J."/>
            <person name="Istvanek J."/>
            <person name="Nedelnik J."/>
            <person name="Repkova J."/>
        </authorList>
    </citation>
    <scope>NUCLEOTIDE SEQUENCE [LARGE SCALE GENOMIC DNA]</scope>
    <source>
        <strain evidence="4">cv. 10/8</strain>
        <tissue evidence="3">Leaf</tissue>
    </source>
</reference>